<dbReference type="Pfam" id="PF02698">
    <property type="entry name" value="DUF218"/>
    <property type="match status" value="1"/>
</dbReference>
<dbReference type="PANTHER" id="PTHR30336:SF4">
    <property type="entry name" value="ENVELOPE BIOGENESIS FACTOR ELYC"/>
    <property type="match status" value="1"/>
</dbReference>
<reference evidence="3 4" key="1">
    <citation type="submission" date="2016-11" db="EMBL/GenBank/DDBJ databases">
        <authorList>
            <person name="Jaros S."/>
            <person name="Januszkiewicz K."/>
            <person name="Wedrychowicz H."/>
        </authorList>
    </citation>
    <scope>NUCLEOTIDE SEQUENCE [LARGE SCALE GENOMIC DNA]</scope>
    <source>
        <strain evidence="3 4">DSM 8605</strain>
    </source>
</reference>
<dbReference type="Proteomes" id="UP000184447">
    <property type="component" value="Unassembled WGS sequence"/>
</dbReference>
<keyword evidence="1" id="KW-0812">Transmembrane</keyword>
<dbReference type="PANTHER" id="PTHR30336">
    <property type="entry name" value="INNER MEMBRANE PROTEIN, PROBABLE PERMEASE"/>
    <property type="match status" value="1"/>
</dbReference>
<evidence type="ECO:0000259" key="2">
    <source>
        <dbReference type="Pfam" id="PF02698"/>
    </source>
</evidence>
<proteinExistence type="predicted"/>
<evidence type="ECO:0000313" key="4">
    <source>
        <dbReference type="Proteomes" id="UP000184447"/>
    </source>
</evidence>
<dbReference type="AlphaFoldDB" id="A0A1M5XZA6"/>
<dbReference type="GO" id="GO:0005886">
    <property type="term" value="C:plasma membrane"/>
    <property type="evidence" value="ECO:0007669"/>
    <property type="project" value="TreeGrafter"/>
</dbReference>
<dbReference type="OrthoDB" id="9782395at2"/>
<dbReference type="GO" id="GO:0043164">
    <property type="term" value="P:Gram-negative-bacterium-type cell wall biogenesis"/>
    <property type="evidence" value="ECO:0007669"/>
    <property type="project" value="TreeGrafter"/>
</dbReference>
<keyword evidence="1" id="KW-1133">Transmembrane helix</keyword>
<dbReference type="STRING" id="1121316.SAMN02745207_04049"/>
<feature type="domain" description="DUF218" evidence="2">
    <location>
        <begin position="77"/>
        <end position="243"/>
    </location>
</feature>
<feature type="transmembrane region" description="Helical" evidence="1">
    <location>
        <begin position="12"/>
        <end position="31"/>
    </location>
</feature>
<evidence type="ECO:0000256" key="1">
    <source>
        <dbReference type="SAM" id="Phobius"/>
    </source>
</evidence>
<sequence>MIYFLKFIYKTFILPPGSIILLLLILSFWGFKRKNKLSKFICAIAILLYIFSTYFIADSLMSSLEKKYTPKDNVSGDVIIMLGGGATLDTPNINGVGHLYGSASNRLLTVAQLYYKIKVPIIVSGGQVYDFTGNEADIAKRILINLNIPEEVIITEDKSLNTDENAEFTKELLDKYGFEKPILVTSAFHMHRALMGFQSVGVSLEPFPTDYYTNIKRSYSIYHFIPTADALHESSIALKEFVGILKEKILP</sequence>
<dbReference type="InterPro" id="IPR014729">
    <property type="entry name" value="Rossmann-like_a/b/a_fold"/>
</dbReference>
<keyword evidence="1" id="KW-0472">Membrane</keyword>
<dbReference type="InterPro" id="IPR051599">
    <property type="entry name" value="Cell_Envelope_Assoc"/>
</dbReference>
<dbReference type="RefSeq" id="WP_073340850.1">
    <property type="nucleotide sequence ID" value="NZ_FQXM01000042.1"/>
</dbReference>
<dbReference type="InterPro" id="IPR003848">
    <property type="entry name" value="DUF218"/>
</dbReference>
<dbReference type="GO" id="GO:0000270">
    <property type="term" value="P:peptidoglycan metabolic process"/>
    <property type="evidence" value="ECO:0007669"/>
    <property type="project" value="TreeGrafter"/>
</dbReference>
<feature type="transmembrane region" description="Helical" evidence="1">
    <location>
        <begin position="37"/>
        <end position="57"/>
    </location>
</feature>
<protein>
    <submittedName>
        <fullName evidence="3">PEP-CTERM protein-sorting domain-containing protein</fullName>
    </submittedName>
</protein>
<keyword evidence="4" id="KW-1185">Reference proteome</keyword>
<dbReference type="EMBL" id="FQXM01000042">
    <property type="protein sequence ID" value="SHI05019.1"/>
    <property type="molecule type" value="Genomic_DNA"/>
</dbReference>
<name>A0A1M5XZA6_9CLOT</name>
<gene>
    <name evidence="3" type="ORF">SAMN02745207_04049</name>
</gene>
<dbReference type="CDD" id="cd06259">
    <property type="entry name" value="YdcF-like"/>
    <property type="match status" value="1"/>
</dbReference>
<evidence type="ECO:0000313" key="3">
    <source>
        <dbReference type="EMBL" id="SHI05019.1"/>
    </source>
</evidence>
<organism evidence="3 4">
    <name type="scientific">Clostridium grantii DSM 8605</name>
    <dbReference type="NCBI Taxonomy" id="1121316"/>
    <lineage>
        <taxon>Bacteria</taxon>
        <taxon>Bacillati</taxon>
        <taxon>Bacillota</taxon>
        <taxon>Clostridia</taxon>
        <taxon>Eubacteriales</taxon>
        <taxon>Clostridiaceae</taxon>
        <taxon>Clostridium</taxon>
    </lineage>
</organism>
<accession>A0A1M5XZA6</accession>
<dbReference type="Gene3D" id="3.40.50.620">
    <property type="entry name" value="HUPs"/>
    <property type="match status" value="1"/>
</dbReference>